<dbReference type="AlphaFoldDB" id="A0A2T0GT75"/>
<evidence type="ECO:0000313" key="2">
    <source>
        <dbReference type="EMBL" id="PRW62297.1"/>
    </source>
</evidence>
<sequence length="210" mass="22352">MTTLRLVVLARAVPRLAALLVLMTGLSWTFYHTAITIDLNVSPFAPSHTVPMPEMIAMITGILAATVLRPRLWEWERLGGPRVRLVAVTLAAVAMAAPLLPALIGLYSMPGDRTPTWLVSNTLTIGATVLLLSALIGPLLAGGVTLGCYLGLVLLDNLVVGARPFLPLATYPATHGKWLPPLILIPLALAVHAVTRGTSAWAHNLGRNEN</sequence>
<dbReference type="EMBL" id="PVSR01000036">
    <property type="protein sequence ID" value="PRW62297.1"/>
    <property type="molecule type" value="Genomic_DNA"/>
</dbReference>
<keyword evidence="1" id="KW-0472">Membrane</keyword>
<keyword evidence="1" id="KW-0812">Transmembrane</keyword>
<feature type="transmembrane region" description="Helical" evidence="1">
    <location>
        <begin position="55"/>
        <end position="73"/>
    </location>
</feature>
<dbReference type="InParanoid" id="A0A2T0GT75"/>
<name>A0A2T0GT75_ACTMO</name>
<feature type="transmembrane region" description="Helical" evidence="1">
    <location>
        <begin position="85"/>
        <end position="109"/>
    </location>
</feature>
<keyword evidence="3" id="KW-1185">Reference proteome</keyword>
<gene>
    <name evidence="2" type="ORF">CEP50_16315</name>
</gene>
<dbReference type="Proteomes" id="UP000239352">
    <property type="component" value="Unassembled WGS sequence"/>
</dbReference>
<comment type="caution">
    <text evidence="2">The sequence shown here is derived from an EMBL/GenBank/DDBJ whole genome shotgun (WGS) entry which is preliminary data.</text>
</comment>
<reference evidence="2 3" key="1">
    <citation type="submission" date="2018-03" db="EMBL/GenBank/DDBJ databases">
        <title>Actinopolyspora mortivallis from Sahara, screening for active biomolecules.</title>
        <authorList>
            <person name="Selama O."/>
            <person name="Wellington E.M.H."/>
            <person name="Hacene H."/>
        </authorList>
    </citation>
    <scope>NUCLEOTIDE SEQUENCE [LARGE SCALE GENOMIC DNA]</scope>
    <source>
        <strain evidence="2 3">M5A</strain>
    </source>
</reference>
<accession>A0A2T0GT75</accession>
<evidence type="ECO:0000313" key="3">
    <source>
        <dbReference type="Proteomes" id="UP000239352"/>
    </source>
</evidence>
<proteinExistence type="predicted"/>
<organism evidence="2 3">
    <name type="scientific">Actinopolyspora mortivallis</name>
    <dbReference type="NCBI Taxonomy" id="33906"/>
    <lineage>
        <taxon>Bacteria</taxon>
        <taxon>Bacillati</taxon>
        <taxon>Actinomycetota</taxon>
        <taxon>Actinomycetes</taxon>
        <taxon>Actinopolysporales</taxon>
        <taxon>Actinopolysporaceae</taxon>
        <taxon>Actinopolyspora</taxon>
    </lineage>
</organism>
<keyword evidence="1" id="KW-1133">Transmembrane helix</keyword>
<evidence type="ECO:0000256" key="1">
    <source>
        <dbReference type="SAM" id="Phobius"/>
    </source>
</evidence>
<protein>
    <submittedName>
        <fullName evidence="2">Uncharacterized protein</fullName>
    </submittedName>
</protein>
<feature type="transmembrane region" description="Helical" evidence="1">
    <location>
        <begin position="12"/>
        <end position="35"/>
    </location>
</feature>
<dbReference type="RefSeq" id="WP_106114809.1">
    <property type="nucleotide sequence ID" value="NZ_PVSR01000036.1"/>
</dbReference>
<feature type="transmembrane region" description="Helical" evidence="1">
    <location>
        <begin position="129"/>
        <end position="155"/>
    </location>
</feature>